<organism evidence="1 2">
    <name type="scientific">Paenibacillus puldeungensis</name>
    <dbReference type="NCBI Taxonomy" id="696536"/>
    <lineage>
        <taxon>Bacteria</taxon>
        <taxon>Bacillati</taxon>
        <taxon>Bacillota</taxon>
        <taxon>Bacilli</taxon>
        <taxon>Bacillales</taxon>
        <taxon>Paenibacillaceae</taxon>
        <taxon>Paenibacillus</taxon>
    </lineage>
</organism>
<proteinExistence type="predicted"/>
<dbReference type="RefSeq" id="WP_379322085.1">
    <property type="nucleotide sequence ID" value="NZ_JBHTLM010000037.1"/>
</dbReference>
<dbReference type="EMBL" id="JBHTLM010000037">
    <property type="protein sequence ID" value="MFD1179663.1"/>
    <property type="molecule type" value="Genomic_DNA"/>
</dbReference>
<name>A0ABW3S500_9BACL</name>
<keyword evidence="2" id="KW-1185">Reference proteome</keyword>
<comment type="caution">
    <text evidence="1">The sequence shown here is derived from an EMBL/GenBank/DDBJ whole genome shotgun (WGS) entry which is preliminary data.</text>
</comment>
<reference evidence="2" key="1">
    <citation type="journal article" date="2019" name="Int. J. Syst. Evol. Microbiol.">
        <title>The Global Catalogue of Microorganisms (GCM) 10K type strain sequencing project: providing services to taxonomists for standard genome sequencing and annotation.</title>
        <authorList>
            <consortium name="The Broad Institute Genomics Platform"/>
            <consortium name="The Broad Institute Genome Sequencing Center for Infectious Disease"/>
            <person name="Wu L."/>
            <person name="Ma J."/>
        </authorList>
    </citation>
    <scope>NUCLEOTIDE SEQUENCE [LARGE SCALE GENOMIC DNA]</scope>
    <source>
        <strain evidence="2">CCUG 59189</strain>
    </source>
</reference>
<gene>
    <name evidence="1" type="ORF">ACFQ3W_25650</name>
</gene>
<accession>A0ABW3S500</accession>
<evidence type="ECO:0000313" key="2">
    <source>
        <dbReference type="Proteomes" id="UP001597262"/>
    </source>
</evidence>
<sequence length="55" mass="6575">MKQLTEERVREIVREEIEKEKAANATATLKQLRERLSKSYIPEDPWGINHRQQNL</sequence>
<protein>
    <submittedName>
        <fullName evidence="1">Uncharacterized protein</fullName>
    </submittedName>
</protein>
<dbReference type="Proteomes" id="UP001597262">
    <property type="component" value="Unassembled WGS sequence"/>
</dbReference>
<evidence type="ECO:0000313" key="1">
    <source>
        <dbReference type="EMBL" id="MFD1179663.1"/>
    </source>
</evidence>